<proteinExistence type="predicted"/>
<evidence type="ECO:0000313" key="2">
    <source>
        <dbReference type="Proteomes" id="UP001157502"/>
    </source>
</evidence>
<accession>A0ACC2HHU1</accession>
<comment type="caution">
    <text evidence="1">The sequence shown here is derived from an EMBL/GenBank/DDBJ whole genome shotgun (WGS) entry which is preliminary data.</text>
</comment>
<keyword evidence="2" id="KW-1185">Reference proteome</keyword>
<reference evidence="1" key="1">
    <citation type="submission" date="2021-05" db="EMBL/GenBank/DDBJ databases">
        <authorList>
            <person name="Pan Q."/>
            <person name="Jouanno E."/>
            <person name="Zahm M."/>
            <person name="Klopp C."/>
            <person name="Cabau C."/>
            <person name="Louis A."/>
            <person name="Berthelot C."/>
            <person name="Parey E."/>
            <person name="Roest Crollius H."/>
            <person name="Montfort J."/>
            <person name="Robinson-Rechavi M."/>
            <person name="Bouchez O."/>
            <person name="Lampietro C."/>
            <person name="Lopez Roques C."/>
            <person name="Donnadieu C."/>
            <person name="Postlethwait J."/>
            <person name="Bobe J."/>
            <person name="Dillon D."/>
            <person name="Chandos A."/>
            <person name="von Hippel F."/>
            <person name="Guiguen Y."/>
        </authorList>
    </citation>
    <scope>NUCLEOTIDE SEQUENCE</scope>
    <source>
        <strain evidence="1">YG-Jan2019</strain>
    </source>
</reference>
<protein>
    <submittedName>
        <fullName evidence="1">Uncharacterized protein</fullName>
    </submittedName>
</protein>
<organism evidence="1 2">
    <name type="scientific">Dallia pectoralis</name>
    <name type="common">Alaska blackfish</name>
    <dbReference type="NCBI Taxonomy" id="75939"/>
    <lineage>
        <taxon>Eukaryota</taxon>
        <taxon>Metazoa</taxon>
        <taxon>Chordata</taxon>
        <taxon>Craniata</taxon>
        <taxon>Vertebrata</taxon>
        <taxon>Euteleostomi</taxon>
        <taxon>Actinopterygii</taxon>
        <taxon>Neopterygii</taxon>
        <taxon>Teleostei</taxon>
        <taxon>Protacanthopterygii</taxon>
        <taxon>Esociformes</taxon>
        <taxon>Umbridae</taxon>
        <taxon>Dallia</taxon>
    </lineage>
</organism>
<sequence>MSLPHTHGANLGTNEMHSDIKEHYRLMLIIAGIVGGLLLAVMLVTICKVKRCAAKQTRNSVIEESKMSMEPVGIND</sequence>
<dbReference type="Proteomes" id="UP001157502">
    <property type="component" value="Chromosome 2"/>
</dbReference>
<gene>
    <name evidence="1" type="ORF">DPEC_G00024970</name>
</gene>
<evidence type="ECO:0000313" key="1">
    <source>
        <dbReference type="EMBL" id="KAJ8015327.1"/>
    </source>
</evidence>
<name>A0ACC2HHU1_DALPE</name>
<dbReference type="EMBL" id="CM055729">
    <property type="protein sequence ID" value="KAJ8015327.1"/>
    <property type="molecule type" value="Genomic_DNA"/>
</dbReference>